<dbReference type="AlphaFoldDB" id="A0A4Y2T3N6"/>
<keyword evidence="2" id="KW-1185">Reference proteome</keyword>
<dbReference type="EMBL" id="BGPR01025322">
    <property type="protein sequence ID" value="GBN94116.1"/>
    <property type="molecule type" value="Genomic_DNA"/>
</dbReference>
<sequence length="109" mass="12125">MSSLHYSFEFALQTTDSLKYLMIEYLSHFASTILLLQVRAQDRGEGLPTATPLPQVSRLAKGRFKAITDSCLISCREDEEARLNTSCHITKLALFCGTRDGGQKLGDEP</sequence>
<reference evidence="1 2" key="1">
    <citation type="journal article" date="2019" name="Sci. Rep.">
        <title>Orb-weaving spider Araneus ventricosus genome elucidates the spidroin gene catalogue.</title>
        <authorList>
            <person name="Kono N."/>
            <person name="Nakamura H."/>
            <person name="Ohtoshi R."/>
            <person name="Moran D.A.P."/>
            <person name="Shinohara A."/>
            <person name="Yoshida Y."/>
            <person name="Fujiwara M."/>
            <person name="Mori M."/>
            <person name="Tomita M."/>
            <person name="Arakawa K."/>
        </authorList>
    </citation>
    <scope>NUCLEOTIDE SEQUENCE [LARGE SCALE GENOMIC DNA]</scope>
</reference>
<evidence type="ECO:0000313" key="2">
    <source>
        <dbReference type="Proteomes" id="UP000499080"/>
    </source>
</evidence>
<protein>
    <submittedName>
        <fullName evidence="1">Uncharacterized protein</fullName>
    </submittedName>
</protein>
<name>A0A4Y2T3N6_ARAVE</name>
<proteinExistence type="predicted"/>
<organism evidence="1 2">
    <name type="scientific">Araneus ventricosus</name>
    <name type="common">Orbweaver spider</name>
    <name type="synonym">Epeira ventricosa</name>
    <dbReference type="NCBI Taxonomy" id="182803"/>
    <lineage>
        <taxon>Eukaryota</taxon>
        <taxon>Metazoa</taxon>
        <taxon>Ecdysozoa</taxon>
        <taxon>Arthropoda</taxon>
        <taxon>Chelicerata</taxon>
        <taxon>Arachnida</taxon>
        <taxon>Araneae</taxon>
        <taxon>Araneomorphae</taxon>
        <taxon>Entelegynae</taxon>
        <taxon>Araneoidea</taxon>
        <taxon>Araneidae</taxon>
        <taxon>Araneus</taxon>
    </lineage>
</organism>
<comment type="caution">
    <text evidence="1">The sequence shown here is derived from an EMBL/GenBank/DDBJ whole genome shotgun (WGS) entry which is preliminary data.</text>
</comment>
<dbReference type="Proteomes" id="UP000499080">
    <property type="component" value="Unassembled WGS sequence"/>
</dbReference>
<evidence type="ECO:0000313" key="1">
    <source>
        <dbReference type="EMBL" id="GBN94116.1"/>
    </source>
</evidence>
<accession>A0A4Y2T3N6</accession>
<gene>
    <name evidence="1" type="ORF">AVEN_13156_1</name>
</gene>